<feature type="region of interest" description="Disordered" evidence="1">
    <location>
        <begin position="45"/>
        <end position="64"/>
    </location>
</feature>
<reference evidence="3 4" key="1">
    <citation type="submission" date="2024-06" db="EMBL/GenBank/DDBJ databases">
        <title>The Natural Products Discovery Center: Release of the First 8490 Sequenced Strains for Exploring Actinobacteria Biosynthetic Diversity.</title>
        <authorList>
            <person name="Kalkreuter E."/>
            <person name="Kautsar S.A."/>
            <person name="Yang D."/>
            <person name="Bader C.D."/>
            <person name="Teijaro C.N."/>
            <person name="Fluegel L."/>
            <person name="Davis C.M."/>
            <person name="Simpson J.R."/>
            <person name="Lauterbach L."/>
            <person name="Steele A.D."/>
            <person name="Gui C."/>
            <person name="Meng S."/>
            <person name="Li G."/>
            <person name="Viehrig K."/>
            <person name="Ye F."/>
            <person name="Su P."/>
            <person name="Kiefer A.F."/>
            <person name="Nichols A."/>
            <person name="Cepeda A.J."/>
            <person name="Yan W."/>
            <person name="Fan B."/>
            <person name="Jiang Y."/>
            <person name="Adhikari A."/>
            <person name="Zheng C.-J."/>
            <person name="Schuster L."/>
            <person name="Cowan T.M."/>
            <person name="Smanski M.J."/>
            <person name="Chevrette M.G."/>
            <person name="De Carvalho L.P.S."/>
            <person name="Shen B."/>
        </authorList>
    </citation>
    <scope>NUCLEOTIDE SEQUENCE [LARGE SCALE GENOMIC DNA]</scope>
    <source>
        <strain evidence="3 4">NPDC050403</strain>
    </source>
</reference>
<organism evidence="3 4">
    <name type="scientific">Nocardia aurea</name>
    <dbReference type="NCBI Taxonomy" id="2144174"/>
    <lineage>
        <taxon>Bacteria</taxon>
        <taxon>Bacillati</taxon>
        <taxon>Actinomycetota</taxon>
        <taxon>Actinomycetes</taxon>
        <taxon>Mycobacteriales</taxon>
        <taxon>Nocardiaceae</taxon>
        <taxon>Nocardia</taxon>
    </lineage>
</organism>
<keyword evidence="4" id="KW-1185">Reference proteome</keyword>
<name>A0ABV3FS95_9NOCA</name>
<evidence type="ECO:0000256" key="1">
    <source>
        <dbReference type="SAM" id="MobiDB-lite"/>
    </source>
</evidence>
<dbReference type="EMBL" id="JBFAKC010000004">
    <property type="protein sequence ID" value="MEV0708282.1"/>
    <property type="molecule type" value="Genomic_DNA"/>
</dbReference>
<feature type="transmembrane region" description="Helical" evidence="2">
    <location>
        <begin position="16"/>
        <end position="41"/>
    </location>
</feature>
<accession>A0ABV3FS95</accession>
<sequence length="113" mass="12691">MYWNDQMYWHGGEMNGWMFVLVVLALIPLWLALAVGIAAAMRNTARPERGQIPRSGDAPVGGIESRTPTEILALRFANGQLDETEYLRRLAILHRRVDEPGLSAKPHARPDDL</sequence>
<proteinExistence type="predicted"/>
<keyword evidence="2" id="KW-1133">Transmembrane helix</keyword>
<gene>
    <name evidence="3" type="ORF">AB0I48_12005</name>
</gene>
<keyword evidence="2" id="KW-0472">Membrane</keyword>
<protein>
    <submittedName>
        <fullName evidence="3">SHOCT domain-containing protein</fullName>
    </submittedName>
</protein>
<evidence type="ECO:0000313" key="3">
    <source>
        <dbReference type="EMBL" id="MEV0708282.1"/>
    </source>
</evidence>
<dbReference type="RefSeq" id="WP_357782817.1">
    <property type="nucleotide sequence ID" value="NZ_JBFAKC010000004.1"/>
</dbReference>
<evidence type="ECO:0000313" key="4">
    <source>
        <dbReference type="Proteomes" id="UP001551695"/>
    </source>
</evidence>
<evidence type="ECO:0000256" key="2">
    <source>
        <dbReference type="SAM" id="Phobius"/>
    </source>
</evidence>
<comment type="caution">
    <text evidence="3">The sequence shown here is derived from an EMBL/GenBank/DDBJ whole genome shotgun (WGS) entry which is preliminary data.</text>
</comment>
<dbReference type="Proteomes" id="UP001551695">
    <property type="component" value="Unassembled WGS sequence"/>
</dbReference>
<keyword evidence="2" id="KW-0812">Transmembrane</keyword>